<keyword evidence="2" id="KW-0805">Transcription regulation</keyword>
<dbReference type="InterPro" id="IPR000847">
    <property type="entry name" value="LysR_HTH_N"/>
</dbReference>
<dbReference type="PANTHER" id="PTHR30537">
    <property type="entry name" value="HTH-TYPE TRANSCRIPTIONAL REGULATOR"/>
    <property type="match status" value="1"/>
</dbReference>
<comment type="similarity">
    <text evidence="1">Belongs to the LysR transcriptional regulatory family.</text>
</comment>
<dbReference type="SUPFAM" id="SSF46785">
    <property type="entry name" value="Winged helix' DNA-binding domain"/>
    <property type="match status" value="1"/>
</dbReference>
<dbReference type="Proteomes" id="UP000191897">
    <property type="component" value="Unassembled WGS sequence"/>
</dbReference>
<dbReference type="InterPro" id="IPR036388">
    <property type="entry name" value="WH-like_DNA-bd_sf"/>
</dbReference>
<dbReference type="EMBL" id="FBWC01000031">
    <property type="protein sequence ID" value="CUX64362.1"/>
    <property type="molecule type" value="Genomic_DNA"/>
</dbReference>
<evidence type="ECO:0000313" key="7">
    <source>
        <dbReference type="Proteomes" id="UP000191897"/>
    </source>
</evidence>
<keyword evidence="4" id="KW-0804">Transcription</keyword>
<dbReference type="AlphaFoldDB" id="A0A1S7S8A0"/>
<evidence type="ECO:0000313" key="6">
    <source>
        <dbReference type="EMBL" id="CUX64362.1"/>
    </source>
</evidence>
<dbReference type="Gene3D" id="3.40.190.10">
    <property type="entry name" value="Periplasmic binding protein-like II"/>
    <property type="match status" value="2"/>
</dbReference>
<evidence type="ECO:0000256" key="3">
    <source>
        <dbReference type="ARBA" id="ARBA00023125"/>
    </source>
</evidence>
<dbReference type="InterPro" id="IPR036390">
    <property type="entry name" value="WH_DNA-bd_sf"/>
</dbReference>
<dbReference type="PRINTS" id="PR00039">
    <property type="entry name" value="HTHLYSR"/>
</dbReference>
<dbReference type="Pfam" id="PF00126">
    <property type="entry name" value="HTH_1"/>
    <property type="match status" value="1"/>
</dbReference>
<dbReference type="Pfam" id="PF03466">
    <property type="entry name" value="LysR_substrate"/>
    <property type="match status" value="1"/>
</dbReference>
<keyword evidence="3" id="KW-0238">DNA-binding</keyword>
<feature type="domain" description="HTH lysR-type" evidence="5">
    <location>
        <begin position="10"/>
        <end position="65"/>
    </location>
</feature>
<evidence type="ECO:0000256" key="2">
    <source>
        <dbReference type="ARBA" id="ARBA00023015"/>
    </source>
</evidence>
<sequence>MPRPYDLSSITALVCFEAAARNLSFKQAAGEMNVTPAAISHQIKALESDLGCQLFIRRSKGVELTEKGAFLFVALQRGFEAISDIVSEIRDRPEAVDVTIRATTAVSSLWLTPKISAFWKFHPAVTIAQIVSDVPAQANRCDLSIHYGNPEDDHCEYRKLFQDRIVALGTPRFMAEHAISSIRDLLKIPLIHSSGEETSWTSWPDWFQSLGLPAPKGRSFYVNNYTIALQSAQDDIGAVLGWDGLVGNLMQNGSLVRLVPESIASPVAFHLKIHPRASAKARLFADWLVKSA</sequence>
<evidence type="ECO:0000259" key="5">
    <source>
        <dbReference type="PROSITE" id="PS50931"/>
    </source>
</evidence>
<proteinExistence type="inferred from homology"/>
<dbReference type="RefSeq" id="WP_080867185.1">
    <property type="nucleotide sequence ID" value="NZ_LT009731.1"/>
</dbReference>
<dbReference type="InterPro" id="IPR058163">
    <property type="entry name" value="LysR-type_TF_proteobact-type"/>
</dbReference>
<evidence type="ECO:0000256" key="4">
    <source>
        <dbReference type="ARBA" id="ARBA00023163"/>
    </source>
</evidence>
<dbReference type="Gene3D" id="1.10.10.10">
    <property type="entry name" value="Winged helix-like DNA-binding domain superfamily/Winged helix DNA-binding domain"/>
    <property type="match status" value="1"/>
</dbReference>
<dbReference type="GO" id="GO:0003700">
    <property type="term" value="F:DNA-binding transcription factor activity"/>
    <property type="evidence" value="ECO:0007669"/>
    <property type="project" value="InterPro"/>
</dbReference>
<dbReference type="SUPFAM" id="SSF53850">
    <property type="entry name" value="Periplasmic binding protein-like II"/>
    <property type="match status" value="1"/>
</dbReference>
<reference evidence="6 7" key="1">
    <citation type="submission" date="2016-01" db="EMBL/GenBank/DDBJ databases">
        <authorList>
            <person name="Oliw E.H."/>
        </authorList>
    </citation>
    <scope>NUCLEOTIDE SEQUENCE [LARGE SCALE GENOMIC DNA]</scope>
    <source>
        <strain evidence="6 7">Kerr 14</strain>
    </source>
</reference>
<gene>
    <name evidence="6" type="ORF">AGR4C_Lc90218</name>
</gene>
<name>A0A1S7S8A0_AGRTU</name>
<accession>A0A1S7S8A0</accession>
<dbReference type="InterPro" id="IPR005119">
    <property type="entry name" value="LysR_subst-bd"/>
</dbReference>
<dbReference type="GO" id="GO:0003677">
    <property type="term" value="F:DNA binding"/>
    <property type="evidence" value="ECO:0007669"/>
    <property type="project" value="UniProtKB-KW"/>
</dbReference>
<dbReference type="PROSITE" id="PS50931">
    <property type="entry name" value="HTH_LYSR"/>
    <property type="match status" value="1"/>
</dbReference>
<evidence type="ECO:0000256" key="1">
    <source>
        <dbReference type="ARBA" id="ARBA00009437"/>
    </source>
</evidence>
<dbReference type="PANTHER" id="PTHR30537:SF5">
    <property type="entry name" value="HTH-TYPE TRANSCRIPTIONAL ACTIVATOR TTDR-RELATED"/>
    <property type="match status" value="1"/>
</dbReference>
<organism evidence="6 7">
    <name type="scientific">Agrobacterium tumefaciens str. Kerr 14</name>
    <dbReference type="NCBI Taxonomy" id="1183424"/>
    <lineage>
        <taxon>Bacteria</taxon>
        <taxon>Pseudomonadati</taxon>
        <taxon>Pseudomonadota</taxon>
        <taxon>Alphaproteobacteria</taxon>
        <taxon>Hyphomicrobiales</taxon>
        <taxon>Rhizobiaceae</taxon>
        <taxon>Rhizobium/Agrobacterium group</taxon>
        <taxon>Agrobacterium</taxon>
        <taxon>Agrobacterium tumefaciens complex</taxon>
    </lineage>
</organism>
<protein>
    <submittedName>
        <fullName evidence="6">LysR family transcriptional regulator</fullName>
    </submittedName>
</protein>